<keyword evidence="11" id="KW-0812">Transmembrane</keyword>
<dbReference type="InterPro" id="IPR035965">
    <property type="entry name" value="PAS-like_dom_sf"/>
</dbReference>
<keyword evidence="4" id="KW-0597">Phosphoprotein</keyword>
<dbReference type="Gene3D" id="1.10.287.130">
    <property type="match status" value="1"/>
</dbReference>
<evidence type="ECO:0000256" key="1">
    <source>
        <dbReference type="ARBA" id="ARBA00000085"/>
    </source>
</evidence>
<dbReference type="PRINTS" id="PR00344">
    <property type="entry name" value="BCTRLSENSOR"/>
</dbReference>
<evidence type="ECO:0000256" key="3">
    <source>
        <dbReference type="ARBA" id="ARBA00012438"/>
    </source>
</evidence>
<evidence type="ECO:0000256" key="7">
    <source>
        <dbReference type="ARBA" id="ARBA00022777"/>
    </source>
</evidence>
<dbReference type="NCBIfam" id="TIGR00229">
    <property type="entry name" value="sensory_box"/>
    <property type="match status" value="1"/>
</dbReference>
<feature type="transmembrane region" description="Helical" evidence="11">
    <location>
        <begin position="155"/>
        <end position="179"/>
    </location>
</feature>
<accession>A0A0J6I9X3</accession>
<dbReference type="OrthoDB" id="1931120at2"/>
<dbReference type="SMART" id="SM00387">
    <property type="entry name" value="HATPase_c"/>
    <property type="match status" value="1"/>
</dbReference>
<keyword evidence="11" id="KW-1133">Transmembrane helix</keyword>
<evidence type="ECO:0000259" key="13">
    <source>
        <dbReference type="PROSITE" id="PS50112"/>
    </source>
</evidence>
<dbReference type="PANTHER" id="PTHR43065">
    <property type="entry name" value="SENSOR HISTIDINE KINASE"/>
    <property type="match status" value="1"/>
</dbReference>
<dbReference type="SUPFAM" id="SSF47384">
    <property type="entry name" value="Homodimeric domain of signal transducing histidine kinase"/>
    <property type="match status" value="1"/>
</dbReference>
<dbReference type="AlphaFoldDB" id="A0A0J6I9X3"/>
<proteinExistence type="predicted"/>
<name>A0A0J6I9X3_9PSED</name>
<dbReference type="PROSITE" id="PS50885">
    <property type="entry name" value="HAMP"/>
    <property type="match status" value="1"/>
</dbReference>
<dbReference type="Pfam" id="PF02518">
    <property type="entry name" value="HATPase_c"/>
    <property type="match status" value="1"/>
</dbReference>
<evidence type="ECO:0000259" key="14">
    <source>
        <dbReference type="PROSITE" id="PS50885"/>
    </source>
</evidence>
<evidence type="ECO:0000256" key="4">
    <source>
        <dbReference type="ARBA" id="ARBA00022553"/>
    </source>
</evidence>
<dbReference type="InterPro" id="IPR003660">
    <property type="entry name" value="HAMP_dom"/>
</dbReference>
<dbReference type="InterPro" id="IPR004358">
    <property type="entry name" value="Sig_transdc_His_kin-like_C"/>
</dbReference>
<reference evidence="17 18" key="1">
    <citation type="submission" date="2019-10" db="EMBL/GenBank/DDBJ databases">
        <title>Evaluation of single-gene subtyping targets for Pseudomonas.</title>
        <authorList>
            <person name="Reichler S.J."/>
            <person name="Orsi R.H."/>
            <person name="Wiedmann M."/>
            <person name="Martin N.H."/>
            <person name="Murphy S.I."/>
        </authorList>
    </citation>
    <scope>NUCLEOTIDE SEQUENCE [LARGE SCALE GENOMIC DNA]</scope>
    <source>
        <strain evidence="16 18">FSL R10-3254</strain>
        <strain evidence="15 17">FSL R10-3257</strain>
    </source>
</reference>
<dbReference type="SUPFAM" id="SSF55874">
    <property type="entry name" value="ATPase domain of HSP90 chaperone/DNA topoisomerase II/histidine kinase"/>
    <property type="match status" value="1"/>
</dbReference>
<comment type="caution">
    <text evidence="16">The sequence shown here is derived from an EMBL/GenBank/DDBJ whole genome shotgun (WGS) entry which is preliminary data.</text>
</comment>
<evidence type="ECO:0000313" key="15">
    <source>
        <dbReference type="EMBL" id="MQT49122.1"/>
    </source>
</evidence>
<comment type="subcellular location">
    <subcellularLocation>
        <location evidence="2">Membrane</location>
    </subcellularLocation>
</comment>
<dbReference type="PANTHER" id="PTHR43065:SF42">
    <property type="entry name" value="TWO-COMPONENT SENSOR PPRA"/>
    <property type="match status" value="1"/>
</dbReference>
<dbReference type="CDD" id="cd06225">
    <property type="entry name" value="HAMP"/>
    <property type="match status" value="1"/>
</dbReference>
<dbReference type="EMBL" id="WIWI01000045">
    <property type="protein sequence ID" value="MQT90817.1"/>
    <property type="molecule type" value="Genomic_DNA"/>
</dbReference>
<dbReference type="GO" id="GO:0005524">
    <property type="term" value="F:ATP binding"/>
    <property type="evidence" value="ECO:0007669"/>
    <property type="project" value="UniProtKB-KW"/>
</dbReference>
<dbReference type="Pfam" id="PF00989">
    <property type="entry name" value="PAS"/>
    <property type="match status" value="1"/>
</dbReference>
<keyword evidence="11" id="KW-0472">Membrane</keyword>
<dbReference type="Proteomes" id="UP000441404">
    <property type="component" value="Unassembled WGS sequence"/>
</dbReference>
<sequence length="678" mass="75422">MPLRQRLENLPVGQKLLAALLVLLATVLVVANLTFITAAYWISHESTAPQALQTLGRLASNPKLIVESLDSASQAEALLDEIGSYAPLRAAAIYDGSGHLLAQLQHGEHLPLPEHYRQLEAWSLTELRSHLITRLHNGDKPSGHLLLIASSELPAAFYTGTLTASLGILIFSILLWLVVSRQIKRLITHPIHRLEELSRQVTREENYALRAAPGNHDEIGSLAEAFNTMLSRIEAREQELKRARDEAQAAYDQAQTLAEETRHTNRKLELEVQVRSKIEKKLTGFQNYLNNIIDSMPSALIALDDQLYVTQWNQEASALSGTKLDEAMNQPIYLAFEPLKPFLPQLKDTIETHRVAKIERVTWTQNDEVRHYALTFYPLTGSSGRGVVIRIDDITQRLSLEDMMVQSEKMLSVGGLAAGMAHEINNPLGAILHNVQNIRRRLSSDLPKNLEVAEQTGITLDAISHYLQAREVPQLLDGIQQAGARAAKIVTHMLSFSRRSNRQMSPCDLSALIDQAIDIASNDFDLALGFDFRGHDIVRQFDPELGPVPGIPNELEQVLLNLLKNAAQAIHQRPANTEPGRIILRTKLNPPWAEIQVEDNGVGMPEQVRKRIFEPFFTTKEVGQGTGLGLSVSYFIVTNNHKGQMEVHSTLGQGTCFTLRLPLAGNLLPSHESTTMEL</sequence>
<evidence type="ECO:0000259" key="12">
    <source>
        <dbReference type="PROSITE" id="PS50109"/>
    </source>
</evidence>
<dbReference type="PROSITE" id="PS50112">
    <property type="entry name" value="PAS"/>
    <property type="match status" value="1"/>
</dbReference>
<dbReference type="Pfam" id="PF00672">
    <property type="entry name" value="HAMP"/>
    <property type="match status" value="1"/>
</dbReference>
<dbReference type="SMART" id="SM00388">
    <property type="entry name" value="HisKA"/>
    <property type="match status" value="1"/>
</dbReference>
<dbReference type="InterPro" id="IPR005467">
    <property type="entry name" value="His_kinase_dom"/>
</dbReference>
<dbReference type="RefSeq" id="WP_048370581.1">
    <property type="nucleotide sequence ID" value="NZ_JBQDLT010000057.1"/>
</dbReference>
<dbReference type="PROSITE" id="PS50109">
    <property type="entry name" value="HIS_KIN"/>
    <property type="match status" value="1"/>
</dbReference>
<evidence type="ECO:0000256" key="10">
    <source>
        <dbReference type="SAM" id="Coils"/>
    </source>
</evidence>
<feature type="domain" description="Histidine kinase" evidence="12">
    <location>
        <begin position="419"/>
        <end position="665"/>
    </location>
</feature>
<dbReference type="GO" id="GO:0006355">
    <property type="term" value="P:regulation of DNA-templated transcription"/>
    <property type="evidence" value="ECO:0007669"/>
    <property type="project" value="InterPro"/>
</dbReference>
<evidence type="ECO:0000256" key="8">
    <source>
        <dbReference type="ARBA" id="ARBA00022840"/>
    </source>
</evidence>
<keyword evidence="8" id="KW-0067">ATP-binding</keyword>
<dbReference type="Gene3D" id="3.30.450.20">
    <property type="entry name" value="PAS domain"/>
    <property type="match status" value="1"/>
</dbReference>
<gene>
    <name evidence="16" type="ORF">GHO39_16990</name>
    <name evidence="15" type="ORF">GHO40_20665</name>
</gene>
<dbReference type="Proteomes" id="UP000489190">
    <property type="component" value="Unassembled WGS sequence"/>
</dbReference>
<dbReference type="STRING" id="1608996.TU84_15960"/>
<dbReference type="EC" id="2.7.13.3" evidence="3"/>
<evidence type="ECO:0000256" key="6">
    <source>
        <dbReference type="ARBA" id="ARBA00022741"/>
    </source>
</evidence>
<evidence type="ECO:0000313" key="17">
    <source>
        <dbReference type="Proteomes" id="UP000441404"/>
    </source>
</evidence>
<dbReference type="SMART" id="SM00304">
    <property type="entry name" value="HAMP"/>
    <property type="match status" value="1"/>
</dbReference>
<dbReference type="GO" id="GO:0016020">
    <property type="term" value="C:membrane"/>
    <property type="evidence" value="ECO:0007669"/>
    <property type="project" value="UniProtKB-SubCell"/>
</dbReference>
<dbReference type="CDD" id="cd00082">
    <property type="entry name" value="HisKA"/>
    <property type="match status" value="1"/>
</dbReference>
<dbReference type="InterPro" id="IPR003661">
    <property type="entry name" value="HisK_dim/P_dom"/>
</dbReference>
<dbReference type="Gene3D" id="3.30.565.10">
    <property type="entry name" value="Histidine kinase-like ATPase, C-terminal domain"/>
    <property type="match status" value="1"/>
</dbReference>
<keyword evidence="9" id="KW-0902">Two-component regulatory system</keyword>
<keyword evidence="6" id="KW-0547">Nucleotide-binding</keyword>
<keyword evidence="10" id="KW-0175">Coiled coil</keyword>
<dbReference type="InterPro" id="IPR036097">
    <property type="entry name" value="HisK_dim/P_sf"/>
</dbReference>
<evidence type="ECO:0000313" key="16">
    <source>
        <dbReference type="EMBL" id="MQT90817.1"/>
    </source>
</evidence>
<dbReference type="InterPro" id="IPR013767">
    <property type="entry name" value="PAS_fold"/>
</dbReference>
<feature type="coiled-coil region" evidence="10">
    <location>
        <begin position="226"/>
        <end position="271"/>
    </location>
</feature>
<dbReference type="EMBL" id="WIWJ01000045">
    <property type="protein sequence ID" value="MQT49122.1"/>
    <property type="molecule type" value="Genomic_DNA"/>
</dbReference>
<feature type="domain" description="PAS" evidence="13">
    <location>
        <begin position="285"/>
        <end position="338"/>
    </location>
</feature>
<feature type="transmembrane region" description="Helical" evidence="11">
    <location>
        <begin position="16"/>
        <end position="42"/>
    </location>
</feature>
<dbReference type="Gene3D" id="6.10.340.10">
    <property type="match status" value="1"/>
</dbReference>
<dbReference type="InterPro" id="IPR036890">
    <property type="entry name" value="HATPase_C_sf"/>
</dbReference>
<dbReference type="GO" id="GO:0000155">
    <property type="term" value="F:phosphorelay sensor kinase activity"/>
    <property type="evidence" value="ECO:0007669"/>
    <property type="project" value="InterPro"/>
</dbReference>
<evidence type="ECO:0000256" key="2">
    <source>
        <dbReference type="ARBA" id="ARBA00004370"/>
    </source>
</evidence>
<keyword evidence="7" id="KW-0418">Kinase</keyword>
<evidence type="ECO:0000313" key="18">
    <source>
        <dbReference type="Proteomes" id="UP000489190"/>
    </source>
</evidence>
<feature type="domain" description="HAMP" evidence="14">
    <location>
        <begin position="185"/>
        <end position="238"/>
    </location>
</feature>
<organism evidence="16 18">
    <name type="scientific">Pseudomonas helleri</name>
    <dbReference type="NCBI Taxonomy" id="1608996"/>
    <lineage>
        <taxon>Bacteria</taxon>
        <taxon>Pseudomonadati</taxon>
        <taxon>Pseudomonadota</taxon>
        <taxon>Gammaproteobacteria</taxon>
        <taxon>Pseudomonadales</taxon>
        <taxon>Pseudomonadaceae</taxon>
        <taxon>Pseudomonas</taxon>
    </lineage>
</organism>
<dbReference type="SMART" id="SM00091">
    <property type="entry name" value="PAS"/>
    <property type="match status" value="1"/>
</dbReference>
<evidence type="ECO:0000256" key="9">
    <source>
        <dbReference type="ARBA" id="ARBA00023012"/>
    </source>
</evidence>
<dbReference type="SUPFAM" id="SSF55785">
    <property type="entry name" value="PYP-like sensor domain (PAS domain)"/>
    <property type="match status" value="1"/>
</dbReference>
<protein>
    <recommendedName>
        <fullName evidence="3">histidine kinase</fullName>
        <ecNumber evidence="3">2.7.13.3</ecNumber>
    </recommendedName>
</protein>
<comment type="catalytic activity">
    <reaction evidence="1">
        <text>ATP + protein L-histidine = ADP + protein N-phospho-L-histidine.</text>
        <dbReference type="EC" id="2.7.13.3"/>
    </reaction>
</comment>
<dbReference type="InterPro" id="IPR003594">
    <property type="entry name" value="HATPase_dom"/>
</dbReference>
<dbReference type="SUPFAM" id="SSF158472">
    <property type="entry name" value="HAMP domain-like"/>
    <property type="match status" value="1"/>
</dbReference>
<evidence type="ECO:0000256" key="5">
    <source>
        <dbReference type="ARBA" id="ARBA00022679"/>
    </source>
</evidence>
<keyword evidence="5" id="KW-0808">Transferase</keyword>
<dbReference type="InterPro" id="IPR000014">
    <property type="entry name" value="PAS"/>
</dbReference>
<evidence type="ECO:0000256" key="11">
    <source>
        <dbReference type="SAM" id="Phobius"/>
    </source>
</evidence>